<dbReference type="PROSITE" id="PS50943">
    <property type="entry name" value="HTH_CROC1"/>
    <property type="match status" value="1"/>
</dbReference>
<feature type="region of interest" description="Disordered" evidence="1">
    <location>
        <begin position="70"/>
        <end position="147"/>
    </location>
</feature>
<dbReference type="RefSeq" id="WP_238462206.1">
    <property type="nucleotide sequence ID" value="NZ_JAKLJA010000002.1"/>
</dbReference>
<name>A0A9X1UDT2_9BURK</name>
<feature type="compositionally biased region" description="Low complexity" evidence="1">
    <location>
        <begin position="70"/>
        <end position="102"/>
    </location>
</feature>
<evidence type="ECO:0000313" key="3">
    <source>
        <dbReference type="EMBL" id="MCG5072445.1"/>
    </source>
</evidence>
<accession>A0A9X1UDT2</accession>
<dbReference type="InterPro" id="IPR001387">
    <property type="entry name" value="Cro/C1-type_HTH"/>
</dbReference>
<keyword evidence="4" id="KW-1185">Reference proteome</keyword>
<organism evidence="3 4">
    <name type="scientific">Paraburkholderia tagetis</name>
    <dbReference type="NCBI Taxonomy" id="2913261"/>
    <lineage>
        <taxon>Bacteria</taxon>
        <taxon>Pseudomonadati</taxon>
        <taxon>Pseudomonadota</taxon>
        <taxon>Betaproteobacteria</taxon>
        <taxon>Burkholderiales</taxon>
        <taxon>Burkholderiaceae</taxon>
        <taxon>Paraburkholderia</taxon>
    </lineage>
</organism>
<reference evidence="3" key="1">
    <citation type="submission" date="2022-01" db="EMBL/GenBank/DDBJ databases">
        <title>Genome sequence and assembly of Parabukholderia sp. RG36.</title>
        <authorList>
            <person name="Chhetri G."/>
        </authorList>
    </citation>
    <scope>NUCLEOTIDE SEQUENCE</scope>
    <source>
        <strain evidence="3">RG36</strain>
    </source>
</reference>
<dbReference type="Gene3D" id="1.10.260.40">
    <property type="entry name" value="lambda repressor-like DNA-binding domains"/>
    <property type="match status" value="1"/>
</dbReference>
<dbReference type="CDD" id="cd00093">
    <property type="entry name" value="HTH_XRE"/>
    <property type="match status" value="1"/>
</dbReference>
<evidence type="ECO:0000313" key="4">
    <source>
        <dbReference type="Proteomes" id="UP001139308"/>
    </source>
</evidence>
<dbReference type="AlphaFoldDB" id="A0A9X1UDT2"/>
<dbReference type="GO" id="GO:0003677">
    <property type="term" value="F:DNA binding"/>
    <property type="evidence" value="ECO:0007669"/>
    <property type="project" value="InterPro"/>
</dbReference>
<evidence type="ECO:0000256" key="1">
    <source>
        <dbReference type="SAM" id="MobiDB-lite"/>
    </source>
</evidence>
<feature type="compositionally biased region" description="Basic residues" evidence="1">
    <location>
        <begin position="133"/>
        <end position="147"/>
    </location>
</feature>
<dbReference type="EMBL" id="JAKLJA010000002">
    <property type="protein sequence ID" value="MCG5072445.1"/>
    <property type="molecule type" value="Genomic_DNA"/>
</dbReference>
<proteinExistence type="predicted"/>
<gene>
    <name evidence="3" type="ORF">L5014_03560</name>
</gene>
<dbReference type="Pfam" id="PF01381">
    <property type="entry name" value="HTH_3"/>
    <property type="match status" value="1"/>
</dbReference>
<protein>
    <submittedName>
        <fullName evidence="3">Helix-turn-helix domain-containing protein</fullName>
    </submittedName>
</protein>
<comment type="caution">
    <text evidence="3">The sequence shown here is derived from an EMBL/GenBank/DDBJ whole genome shotgun (WGS) entry which is preliminary data.</text>
</comment>
<feature type="domain" description="HTH cro/C1-type" evidence="2">
    <location>
        <begin position="15"/>
        <end position="69"/>
    </location>
</feature>
<feature type="compositionally biased region" description="Low complexity" evidence="1">
    <location>
        <begin position="109"/>
        <end position="132"/>
    </location>
</feature>
<sequence length="147" mass="15353">MDYSLKTVSQLRPMLLGFRKQAGLTQEKVAQRLGISQQSYAAFEAHPEAASVDRLFRVLRLFAVEMRLSSAASSAPVAAATAAAPVSPGKRKAASAPATRGAAAKKRAAPTAAPAAAPGAAKRTTASAAGKRTAPKTRAKPRKREDW</sequence>
<dbReference type="InterPro" id="IPR010982">
    <property type="entry name" value="Lambda_DNA-bd_dom_sf"/>
</dbReference>
<dbReference type="Proteomes" id="UP001139308">
    <property type="component" value="Unassembled WGS sequence"/>
</dbReference>
<dbReference type="SMART" id="SM00530">
    <property type="entry name" value="HTH_XRE"/>
    <property type="match status" value="1"/>
</dbReference>
<evidence type="ECO:0000259" key="2">
    <source>
        <dbReference type="PROSITE" id="PS50943"/>
    </source>
</evidence>
<dbReference type="SUPFAM" id="SSF47413">
    <property type="entry name" value="lambda repressor-like DNA-binding domains"/>
    <property type="match status" value="1"/>
</dbReference>